<evidence type="ECO:0000313" key="3">
    <source>
        <dbReference type="Proteomes" id="UP000290287"/>
    </source>
</evidence>
<dbReference type="Proteomes" id="UP000290287">
    <property type="component" value="Unassembled WGS sequence"/>
</dbReference>
<dbReference type="AlphaFoldDB" id="A0A4V1LTC2"/>
<feature type="transmembrane region" description="Helical" evidence="1">
    <location>
        <begin position="62"/>
        <end position="84"/>
    </location>
</feature>
<feature type="transmembrane region" description="Helical" evidence="1">
    <location>
        <begin position="90"/>
        <end position="108"/>
    </location>
</feature>
<feature type="transmembrane region" description="Helical" evidence="1">
    <location>
        <begin position="30"/>
        <end position="50"/>
    </location>
</feature>
<gene>
    <name evidence="2" type="ORF">CS022_00075</name>
</gene>
<evidence type="ECO:0000313" key="2">
    <source>
        <dbReference type="EMBL" id="RXJ74688.1"/>
    </source>
</evidence>
<protein>
    <submittedName>
        <fullName evidence="2">Uncharacterized protein</fullName>
    </submittedName>
</protein>
<dbReference type="EMBL" id="PEIB01000001">
    <property type="protein sequence ID" value="RXJ74688.1"/>
    <property type="molecule type" value="Genomic_DNA"/>
</dbReference>
<name>A0A4V1LTC2_9GAMM</name>
<reference evidence="2 3" key="1">
    <citation type="submission" date="2017-10" db="EMBL/GenBank/DDBJ databases">
        <title>Nyctiphanis sp. nov., isolated from the stomach of the euphausiid Nyctiphanes simplex (Hansen, 1911) in the Gulf of California.</title>
        <authorList>
            <person name="Gomez-Gil B."/>
            <person name="Aguilar-Mendez M."/>
            <person name="Lopez-Cortes A."/>
            <person name="Gomez-Gutierrez J."/>
            <person name="Roque A."/>
            <person name="Lang E."/>
            <person name="Gonzalez-Castillo A."/>
        </authorList>
    </citation>
    <scope>NUCLEOTIDE SEQUENCE [LARGE SCALE GENOMIC DNA]</scope>
    <source>
        <strain evidence="2 3">CAIM 600</strain>
    </source>
</reference>
<keyword evidence="1" id="KW-0472">Membrane</keyword>
<proteinExistence type="predicted"/>
<keyword evidence="1" id="KW-0812">Transmembrane</keyword>
<keyword evidence="3" id="KW-1185">Reference proteome</keyword>
<organism evidence="2 3">
    <name type="scientific">Veronia nyctiphanis</name>
    <dbReference type="NCBI Taxonomy" id="1278244"/>
    <lineage>
        <taxon>Bacteria</taxon>
        <taxon>Pseudomonadati</taxon>
        <taxon>Pseudomonadota</taxon>
        <taxon>Gammaproteobacteria</taxon>
        <taxon>Vibrionales</taxon>
        <taxon>Vibrionaceae</taxon>
        <taxon>Veronia</taxon>
    </lineage>
</organism>
<sequence>MTSEKNNISEFTIFTIIILLYFIQTGDYIFSRYFLPIVGFFSFIFYLLFLRKEKLRLKVDELIVYFFIYFSTSLCILFSAQSISGAIFDYVKVFFAYSSFIVGYYTFSRINSYSKNKKDFILYNGSSICIFISRVLYKSCV</sequence>
<comment type="caution">
    <text evidence="2">The sequence shown here is derived from an EMBL/GenBank/DDBJ whole genome shotgun (WGS) entry which is preliminary data.</text>
</comment>
<feature type="transmembrane region" description="Helical" evidence="1">
    <location>
        <begin position="7"/>
        <end position="24"/>
    </location>
</feature>
<feature type="transmembrane region" description="Helical" evidence="1">
    <location>
        <begin position="120"/>
        <end position="137"/>
    </location>
</feature>
<evidence type="ECO:0000256" key="1">
    <source>
        <dbReference type="SAM" id="Phobius"/>
    </source>
</evidence>
<keyword evidence="1" id="KW-1133">Transmembrane helix</keyword>
<accession>A0A4V1LTC2</accession>